<dbReference type="PANTHER" id="PTHR24148">
    <property type="entry name" value="ANKYRIN REPEAT DOMAIN-CONTAINING PROTEIN 39 HOMOLOG-RELATED"/>
    <property type="match status" value="1"/>
</dbReference>
<dbReference type="EMBL" id="ML987191">
    <property type="protein sequence ID" value="KAF2252742.1"/>
    <property type="molecule type" value="Genomic_DNA"/>
</dbReference>
<protein>
    <recommendedName>
        <fullName evidence="2">Heterokaryon incompatibility domain-containing protein</fullName>
    </recommendedName>
</protein>
<dbReference type="Proteomes" id="UP000800094">
    <property type="component" value="Unassembled WGS sequence"/>
</dbReference>
<sequence>MAPSQNPDYPDYHETDPEDMRVDPAFDNDSRWPRRLLHISTLKSYPWRRGNVYGGKKEPRYFAITYTWGRWQLAADSHPSLKSLDFGTPWPIPRVDPTRFTPEDFVNLIQSLPVHPPRPNRLRAAYVEEVEFVWLDVACIDQRTGSREKELEIGRQAAIFSGAHQVFAWLHRFGNSEAQEYYQEFREGYSILLSCLKDMKELQLDEQKNVLRELGTMESRIHRQETRMMASKAWAKVSARIGFLRKKISERPPNPELLELEERAQRLLQLAETSAMFQSSTKKRPKPGPVQKVQEMVSDVKKLSMLIEDLKQSIHLMIDAAEKFSSEPWFSSLWTLQEGYLRPDAFLRDRNGEPWIYTRSEARLFDFVELFHELSETLASSIIVDTPAADELRSRIGRSGCLELKSKLPTILLKASQNRTVNPAYVNDRVYGIMQVFGFKLGRAAPDCPPDAQYSLDDLEDQLGAALLSQSPIMSQMFFHTQPAPAGKGWRMSAHVDIPKLAGMMNAYLNAPYSKVESTAELSVTNTGRANVGHFSGMVCNLETLHRIWTRWNYAGDEVRMDFDTVDFSDKSQYVSEVEALMLGIFRYDQRPGSVARLPTTVVCLLLFPSVDKSRITEWRRRGLCFWSLEDPFLRSLNLSNEESDLMHGRGSHWKHRSGTFG</sequence>
<feature type="region of interest" description="Disordered" evidence="1">
    <location>
        <begin position="1"/>
        <end position="24"/>
    </location>
</feature>
<dbReference type="GeneID" id="54581339"/>
<organism evidence="3 4">
    <name type="scientific">Trematosphaeria pertusa</name>
    <dbReference type="NCBI Taxonomy" id="390896"/>
    <lineage>
        <taxon>Eukaryota</taxon>
        <taxon>Fungi</taxon>
        <taxon>Dikarya</taxon>
        <taxon>Ascomycota</taxon>
        <taxon>Pezizomycotina</taxon>
        <taxon>Dothideomycetes</taxon>
        <taxon>Pleosporomycetidae</taxon>
        <taxon>Pleosporales</taxon>
        <taxon>Massarineae</taxon>
        <taxon>Trematosphaeriaceae</taxon>
        <taxon>Trematosphaeria</taxon>
    </lineage>
</organism>
<dbReference type="RefSeq" id="XP_033687746.1">
    <property type="nucleotide sequence ID" value="XM_033828009.1"/>
</dbReference>
<evidence type="ECO:0000313" key="4">
    <source>
        <dbReference type="Proteomes" id="UP000800094"/>
    </source>
</evidence>
<evidence type="ECO:0000259" key="2">
    <source>
        <dbReference type="Pfam" id="PF06985"/>
    </source>
</evidence>
<evidence type="ECO:0000256" key="1">
    <source>
        <dbReference type="SAM" id="MobiDB-lite"/>
    </source>
</evidence>
<name>A0A6A6ISD0_9PLEO</name>
<dbReference type="InterPro" id="IPR052895">
    <property type="entry name" value="HetReg/Transcr_Mod"/>
</dbReference>
<keyword evidence="4" id="KW-1185">Reference proteome</keyword>
<dbReference type="AlphaFoldDB" id="A0A6A6ISD0"/>
<evidence type="ECO:0000313" key="3">
    <source>
        <dbReference type="EMBL" id="KAF2252742.1"/>
    </source>
</evidence>
<reference evidence="3" key="1">
    <citation type="journal article" date="2020" name="Stud. Mycol.">
        <title>101 Dothideomycetes genomes: a test case for predicting lifestyles and emergence of pathogens.</title>
        <authorList>
            <person name="Haridas S."/>
            <person name="Albert R."/>
            <person name="Binder M."/>
            <person name="Bloem J."/>
            <person name="Labutti K."/>
            <person name="Salamov A."/>
            <person name="Andreopoulos B."/>
            <person name="Baker S."/>
            <person name="Barry K."/>
            <person name="Bills G."/>
            <person name="Bluhm B."/>
            <person name="Cannon C."/>
            <person name="Castanera R."/>
            <person name="Culley D."/>
            <person name="Daum C."/>
            <person name="Ezra D."/>
            <person name="Gonzalez J."/>
            <person name="Henrissat B."/>
            <person name="Kuo A."/>
            <person name="Liang C."/>
            <person name="Lipzen A."/>
            <person name="Lutzoni F."/>
            <person name="Magnuson J."/>
            <person name="Mondo S."/>
            <person name="Nolan M."/>
            <person name="Ohm R."/>
            <person name="Pangilinan J."/>
            <person name="Park H.-J."/>
            <person name="Ramirez L."/>
            <person name="Alfaro M."/>
            <person name="Sun H."/>
            <person name="Tritt A."/>
            <person name="Yoshinaga Y."/>
            <person name="Zwiers L.-H."/>
            <person name="Turgeon B."/>
            <person name="Goodwin S."/>
            <person name="Spatafora J."/>
            <person name="Crous P."/>
            <person name="Grigoriev I."/>
        </authorList>
    </citation>
    <scope>NUCLEOTIDE SEQUENCE</scope>
    <source>
        <strain evidence="3">CBS 122368</strain>
    </source>
</reference>
<dbReference type="InterPro" id="IPR010730">
    <property type="entry name" value="HET"/>
</dbReference>
<feature type="domain" description="Heterokaryon incompatibility" evidence="2">
    <location>
        <begin position="61"/>
        <end position="189"/>
    </location>
</feature>
<dbReference type="OrthoDB" id="2157530at2759"/>
<proteinExistence type="predicted"/>
<dbReference type="Pfam" id="PF06985">
    <property type="entry name" value="HET"/>
    <property type="match status" value="1"/>
</dbReference>
<dbReference type="PANTHER" id="PTHR24148:SF64">
    <property type="entry name" value="HETEROKARYON INCOMPATIBILITY DOMAIN-CONTAINING PROTEIN"/>
    <property type="match status" value="1"/>
</dbReference>
<feature type="compositionally biased region" description="Basic and acidic residues" evidence="1">
    <location>
        <begin position="10"/>
        <end position="24"/>
    </location>
</feature>
<gene>
    <name evidence="3" type="ORF">BU26DRAFT_515204</name>
</gene>
<accession>A0A6A6ISD0</accession>